<accession>A0A080LWB3</accession>
<comment type="caution">
    <text evidence="2">The sequence shown here is derived from an EMBL/GenBank/DDBJ whole genome shotgun (WGS) entry which is preliminary data.</text>
</comment>
<gene>
    <name evidence="2" type="ORF">AW09_001743</name>
</gene>
<evidence type="ECO:0008006" key="4">
    <source>
        <dbReference type="Google" id="ProtNLM"/>
    </source>
</evidence>
<dbReference type="InterPro" id="IPR036513">
    <property type="entry name" value="STAS_dom_sf"/>
</dbReference>
<dbReference type="Gene3D" id="3.30.750.24">
    <property type="entry name" value="STAS domain"/>
    <property type="match status" value="1"/>
</dbReference>
<dbReference type="EMBL" id="JDVG02000297">
    <property type="protein sequence ID" value="KFB73042.1"/>
    <property type="molecule type" value="Genomic_DNA"/>
</dbReference>
<reference evidence="2 3" key="1">
    <citation type="submission" date="2014-02" db="EMBL/GenBank/DDBJ databases">
        <title>Expanding our view of genomic diversity in Candidatus Accumulibacter clades.</title>
        <authorList>
            <person name="Skennerton C.T."/>
            <person name="Barr J.J."/>
            <person name="Slater F.R."/>
            <person name="Bond P.L."/>
            <person name="Tyson G.W."/>
        </authorList>
    </citation>
    <scope>NUCLEOTIDE SEQUENCE [LARGE SCALE GENOMIC DNA]</scope>
    <source>
        <strain evidence="3">BA-91</strain>
    </source>
</reference>
<evidence type="ECO:0000256" key="1">
    <source>
        <dbReference type="SAM" id="MobiDB-lite"/>
    </source>
</evidence>
<name>A0A080LWB3_9PROT</name>
<protein>
    <recommendedName>
        <fullName evidence="4">STAS domain-containing protein</fullName>
    </recommendedName>
</protein>
<proteinExistence type="predicted"/>
<organism evidence="2 3">
    <name type="scientific">Candidatus Accumulibacter phosphatis</name>
    <dbReference type="NCBI Taxonomy" id="327160"/>
    <lineage>
        <taxon>Bacteria</taxon>
        <taxon>Pseudomonadati</taxon>
        <taxon>Pseudomonadota</taxon>
        <taxon>Betaproteobacteria</taxon>
        <taxon>Candidatus Accumulibacter</taxon>
    </lineage>
</organism>
<dbReference type="Proteomes" id="UP000020077">
    <property type="component" value="Unassembled WGS sequence"/>
</dbReference>
<evidence type="ECO:0000313" key="3">
    <source>
        <dbReference type="Proteomes" id="UP000020077"/>
    </source>
</evidence>
<feature type="region of interest" description="Disordered" evidence="1">
    <location>
        <begin position="55"/>
        <end position="83"/>
    </location>
</feature>
<sequence length="83" mass="8642">MLRDTCKLLAEQGIRLVFANLAPDVCAQFERHGITAILGQQAIYGSIHAVVAEHEDPPARDEAAVAESDGTTPAGPAATSQSA</sequence>
<evidence type="ECO:0000313" key="2">
    <source>
        <dbReference type="EMBL" id="KFB73042.1"/>
    </source>
</evidence>
<dbReference type="AlphaFoldDB" id="A0A080LWB3"/>